<accession>A0A812UKM0</accession>
<dbReference type="Gene3D" id="2.60.120.260">
    <property type="entry name" value="Galactose-binding domain-like"/>
    <property type="match status" value="2"/>
</dbReference>
<evidence type="ECO:0000313" key="3">
    <source>
        <dbReference type="EMBL" id="CAE7583502.1"/>
    </source>
</evidence>
<feature type="region of interest" description="Disordered" evidence="1">
    <location>
        <begin position="1924"/>
        <end position="1949"/>
    </location>
</feature>
<dbReference type="InterPro" id="IPR008979">
    <property type="entry name" value="Galactose-bd-like_sf"/>
</dbReference>
<dbReference type="Proteomes" id="UP000649617">
    <property type="component" value="Unassembled WGS sequence"/>
</dbReference>
<proteinExistence type="predicted"/>
<name>A0A812UKM0_SYMPI</name>
<dbReference type="InterPro" id="IPR000421">
    <property type="entry name" value="FA58C"/>
</dbReference>
<dbReference type="PROSITE" id="PS50022">
    <property type="entry name" value="FA58C_3"/>
    <property type="match status" value="1"/>
</dbReference>
<comment type="caution">
    <text evidence="3">The sequence shown here is derived from an EMBL/GenBank/DDBJ whole genome shotgun (WGS) entry which is preliminary data.</text>
</comment>
<reference evidence="3" key="1">
    <citation type="submission" date="2021-02" db="EMBL/GenBank/DDBJ databases">
        <authorList>
            <person name="Dougan E. K."/>
            <person name="Rhodes N."/>
            <person name="Thang M."/>
            <person name="Chan C."/>
        </authorList>
    </citation>
    <scope>NUCLEOTIDE SEQUENCE</scope>
</reference>
<dbReference type="PANTHER" id="PTHR24543">
    <property type="entry name" value="MULTICOPPER OXIDASE-RELATED"/>
    <property type="match status" value="1"/>
</dbReference>
<gene>
    <name evidence="3" type="primary">MFGE8</name>
    <name evidence="3" type="ORF">SPIL2461_LOCUS15612</name>
</gene>
<evidence type="ECO:0000256" key="1">
    <source>
        <dbReference type="SAM" id="MobiDB-lite"/>
    </source>
</evidence>
<evidence type="ECO:0000259" key="2">
    <source>
        <dbReference type="PROSITE" id="PS50022"/>
    </source>
</evidence>
<dbReference type="Pfam" id="PF00754">
    <property type="entry name" value="F5_F8_type_C"/>
    <property type="match status" value="1"/>
</dbReference>
<dbReference type="SUPFAM" id="SSF49785">
    <property type="entry name" value="Galactose-binding domain-like"/>
    <property type="match status" value="1"/>
</dbReference>
<protein>
    <submittedName>
        <fullName evidence="3">MFGE8 protein</fullName>
    </submittedName>
</protein>
<evidence type="ECO:0000313" key="4">
    <source>
        <dbReference type="Proteomes" id="UP000649617"/>
    </source>
</evidence>
<dbReference type="OrthoDB" id="408936at2759"/>
<organism evidence="3 4">
    <name type="scientific">Symbiodinium pilosum</name>
    <name type="common">Dinoflagellate</name>
    <dbReference type="NCBI Taxonomy" id="2952"/>
    <lineage>
        <taxon>Eukaryota</taxon>
        <taxon>Sar</taxon>
        <taxon>Alveolata</taxon>
        <taxon>Dinophyceae</taxon>
        <taxon>Suessiales</taxon>
        <taxon>Symbiodiniaceae</taxon>
        <taxon>Symbiodinium</taxon>
    </lineage>
</organism>
<sequence>MDPGTYVLCWCAGSNLNSCSEDESFDFSLGFLDVWGPTIASHRCAVGSSCSIVLSGVPSYESSSILLRTGDVTCEGSISEPVSMQGLINPQQGQATSSLSLYSRFRFIPLRARSGNVVQLAELVLYFQGQQVDLRGAVAQRLPGGAGPAEEDPAFAIDGRRATKFLDFHGTGFELALASGRQVDAISYVTANDVPERDPVAFMLEGFSDRWSLLAAPSRLAPPMARQQETATVLATANFDSNEQPDRSSNKFISVFAVCHNALVWRRVAWACREGSRGVVHNGCLPVVMGNLALDPKDSGTNAAQQTVFELGVPTGDSPGLSTICWQKSTASTGFSGFSVQAGTLEFAGLMERKEQHCFLGSTCEFGPLRGFALSPADLVVAIPSTSFCSQGQGSLGTAAVSSRAEWAGPWAVTLLTQHSHEAISVVLPDVPAGMWKLCYCVYADEGCPAARYTIDIGILTMSGPEFGANFTCMINASECLIGPVAGQGVSAQDQIMLVESSLSCGNVSGDSDAEEGADLAGLILDVGQAPHARTAYLMFPLPNASERTARPGTWKICYCVAHEDRCSTFSGFSASVGHLVITGPDMAQQYGCTLGMPCQLVLKGHGLSRSNAIMLVHVASSCGSAPPLLGHVGLQWPQRPTLQGPNHFAAGTPKAGPVGSVGRLCWAYSWSHWEDFHVDLGIFSMAGPEQQGSFVCTFGLACALQVRGHEIPESSELWLIGGDRPVSATWEAAALERSCSVAEAQDSASIEGFTNPMAPQNASLEHATFVAGVALAGAVGPFFRVCWRPSPAFPFMLEVGNFSLVGPEAMVGVCVKGYPCNLTLAGFGLSSHNTLQISRTNCTFSNESLDSSDPNSQDSDADDIVNVASVVPGLLGMKDFSAPLQPRLGTSDIYDLGTVTSGRAGLQLVLCWSGEQGSEPVSIGTLHIAGPTSGQELVCDSGSTCQPYIGGFASPLWKEYWLVTGSGQYLPNFAIFLSSQCEPVWGQHGGDLTHTWERLPAGEKNFFYFVSGKLQACPNFVLHLHPTDCTVVASPWAEGTDDVGKVWIQVPSESGQYHWLLTPSDSPCPYKMLAAEAGTLRSKDFFRSPLAQWKILQRDASPWPHRSSFLLLPQGTGCNITDDRLALRLHKPGLVNPAQCCERSGQTQKLELQMSFGAYETGPGKFDVCWGRTFGDGLSGGADNPAPANEFPVLLGVLSLLAPEAIGAIGCTLGLECVIEVSGLGLASLDSIVIHTGDSCDWPQLPPFSLHGAPNCSSFGLDSYIDAQVIGNSRWIIATTCPRGSIGSHLPQPKVLLRSYSMPAVVQLMQEEHYLPLPNGTVGVALDGLSISGERPPDNVDECGLVVAPSGAAYYATAPGLWRSKPCNMALSWALFLNESHEPLLGFIMDGLPLFAPLPNSSNHTTDICGGHADDLPFYHYHAASSEEQHSGRLLGCLRAVAKGGQGFTPPPAPVAWPELQAVDLRWLADMVRFGDQAVLLQHARAAARFLPETVINASRALYSVSQPSGSVLAYSICWGHGLSFDVHKVLLGSLTFSGPFRKHFRCTYASACTLVVDGSGLGQQNRLVLGNNSCQDIVNLPGFAQLPLAAVSATSSTSIFRVGVFFPDTVLGAALRVCWQASDVVPGAVDVGSLELVGPTQLNLFVVCSPARLCDFVMDEYMPTDAIPVVIRAGNGTCDSDAASTIFEGSRGLQQPQGSSWPYTFGKLPAGALPGTFSLCWHPVDNGHSSEFAVTVGTLRVRGLQSLEVDPPLAAGISSRLKLVGVGLLLTDQIRLVESSISCGYEGANISTQYLMEIEQDPSTSDIDAAMMHPHNEPAGLNASDTSSASVVAWNVTLRVGGQFRVCWCPSDGVNMMDCATAADFASDAGTLVSRGPLSFVSTASRRLSETKYVAGVPFVFEMSGYMLSVYDRVKILPSDSSPCSNAPQRPYPAEDGASLEDPQVSDTGLQEEWANTTILASGQYDVCWCAASLEGPFCSERYTFIDVLTIAGARLSSGLSGMPLEVFAGIQTQLEVWGTALTSTDQIKVVLDTTQGCMEPTDNAFALPSLLQPTYLEPRGAGSFERFDLLVRQPPRCRVCWCSGISLQGCRNSPRDGEQSWVDLGAVEIYGPTLAVPDGIAQAGVNFTLIARGGVGLPPTVSATARMRPDDVSCESTWQQDVQAPPGQAGENRVDSNFSETWIWPGIQINSAGVFRVCAQLAACLRKPCPSGHKFGFGMPWDLGVFSVGGPQLLTSSAVPFAGVAFEVRLRGFHLTTDDELQVIRASENCGAATQAASFSASAQLVQDNKSSSDDFNTSEIAWLLEPLPAAGLYRICWCSSWRTCNTDAFLVDTGSLLAFGPDGAAEAVCVKGAACEVELHGAGMLSYGPDPPVAVLRRSCADKDENDEADVGSVQFSSPDRLLVQWASLLHRSVDRYRICWAVSAAMANYSADAGSILLAGPLSYPPAHCITGRLCSVLDVAGVGLSIGDRLTARSAACGEFDQDLGDGRLFSVSPGRDGFETVEFFTSVQARYVRIYPTMWYGNISLRAGLIVQVCETCTSSTMVDVGEDARSFSSSRQSTSPSECFSCGRLDSSTAWVADEARPGEWYQLDAGKLMYVSGVVIRGRADADEWITKFLISYSKDGATWTRLREMRGADGFPNSGVAVGLMSQGKSQFTWPGSIAARGGIYTLCWRRKPTGPEVRSEPSRSFAEFVTTLGALMVDGPQGGQTWQCKVAKSCQISGLKGRGLQQGDLLRPLPLCSVSEVSSVPYTAAQDDLGTGFDWGLSLQSYLPRSYRLCWCRPWNDTQFLNDSTPGVVPGCGPNNILVDAGVLSLTGPQPDNLFTCFAGEECVGIPLLGEQLNDGDMLLVMYSNESCGDKPTPITGMPNAGFSEPADARGTRFYWREAPVTASGADYRLCWCSPSFSSCNASADFDTLAGTLRLIGPVRDQVRTCVAGLPCTLQSLSGHYFTNGAISVQQFCDTDPQANNLTDFQEVGFGGSAQFGEGGDAAWVEPNRANGGIYKLCWKGVDQSSFGAEVGSIVLLGPVADHRRTASDSSALIVSLFQGAVPNSASQMGDRVRIADSCMQSSTSVAGVEGAGISQKLEPNASFFRWGESLLSAPGGEYRMCWCAGHRLDNSPRACKLPGDFVVDVGALAINGPAGGQAWACDTSRPCSIYGMRGAGLTVEDKLLVKEGNCFGGTPLRGLHWASVGTSVDAGGRLANVTWGSQTVAAEGGHYRVCFCTLVFGEPCNSQVPHRFTTDAGTLTVNGPRPTHTPWAVQFGGGGADIASHVLVDSAEPEKGLGHALLAGTTNSTIVNPQTTKGVAEASGMTWTEGRSSSDYVDVDCGWMRHDSGDEQWRSTCRFLKLALQPLNFINFGARDAWVTKVGYNGSLLWTRQLGSLGDEVLGGLAIHREDHSVFVAGSTSDNMLSGWPYSQDLCNRSLAMFCLSK</sequence>
<keyword evidence="4" id="KW-1185">Reference proteome</keyword>
<dbReference type="EMBL" id="CAJNIZ010038857">
    <property type="protein sequence ID" value="CAE7583502.1"/>
    <property type="molecule type" value="Genomic_DNA"/>
</dbReference>
<feature type="domain" description="F5/8 type C" evidence="2">
    <location>
        <begin position="2544"/>
        <end position="2671"/>
    </location>
</feature>